<feature type="binding site" evidence="18">
    <location>
        <position position="53"/>
    </location>
    <ligand>
        <name>substrate</name>
    </ligand>
</feature>
<keyword evidence="11 17" id="KW-0648">Protein biosynthesis</keyword>
<comment type="pathway">
    <text evidence="3 17">Aminoacyl-tRNA biosynthesis; selenocysteinyl-tRNA(Sec) biosynthesis; selenocysteinyl-tRNA(Sec) from L-seryl-tRNA(Sec) (archaeal/eukaryal route): step 2/2.</text>
</comment>
<dbReference type="VEuPathDB" id="TriTrypDB:TvY486_1113920"/>
<sequence>MSDVAINLLLHQLALMDANNFSAHVGAGEREGRIAAALVERRHYGFAHGIGRSGDLCSDQPKAAGSSLLYKLTNNMMLDLLRLAGTPSLESAVVIPMATGMTLTLVLRSVAQQRREELRCTVPPMAAAEGQAQGGVRTCSDGDASAAQPRYVIWTRIDQKTALKCVELSGLEPVVVPLRHARVLPLRNGGDGNKSIQRDRSNNVDGISIHRGSTDGGTSEAESVLHTYFLQAHVDDVSAAIERVGGRKNVLCVLSTTSCFAPRLPDDVVAISKLCKTLDIPYVVNNAYGVQSRQIMQRIDAAIRIGRVDAVVQSGDKNFLVPVGGSVLSGTKKAVACAAALYAGRASASPIIDLFITALCAVTGPRVVVPSAKATQLCGQSFLNYGMHTDDTPPCPLLVMACGIGMSPADLTGIMERLEVAWPVGAGAS</sequence>
<dbReference type="GO" id="GO:0001717">
    <property type="term" value="P:conversion of seryl-tRNAsec to selenocys-tRNAsec"/>
    <property type="evidence" value="ECO:0007669"/>
    <property type="project" value="UniProtKB-UniRule"/>
</dbReference>
<keyword evidence="12 17" id="KW-0711">Selenium</keyword>
<evidence type="ECO:0000256" key="19">
    <source>
        <dbReference type="PIRSR" id="PIRSR017689-50"/>
    </source>
</evidence>
<evidence type="ECO:0000256" key="2">
    <source>
        <dbReference type="ARBA" id="ARBA00002552"/>
    </source>
</evidence>
<feature type="region of interest" description="Disordered" evidence="20">
    <location>
        <begin position="189"/>
        <end position="217"/>
    </location>
</feature>
<evidence type="ECO:0000256" key="6">
    <source>
        <dbReference type="ARBA" id="ARBA00021963"/>
    </source>
</evidence>
<dbReference type="GO" id="GO:0005737">
    <property type="term" value="C:cytoplasm"/>
    <property type="evidence" value="ECO:0007669"/>
    <property type="project" value="UniProtKB-SubCell"/>
</dbReference>
<evidence type="ECO:0000256" key="18">
    <source>
        <dbReference type="PIRSR" id="PIRSR017689-1"/>
    </source>
</evidence>
<dbReference type="EC" id="2.9.1.2" evidence="5 17"/>
<feature type="binding site" evidence="18">
    <location>
        <position position="60"/>
    </location>
    <ligand>
        <name>substrate</name>
    </ligand>
</feature>
<comment type="cofactor">
    <cofactor evidence="1 17 19">
        <name>pyridoxal 5'-phosphate</name>
        <dbReference type="ChEBI" id="CHEBI:597326"/>
    </cofactor>
</comment>
<dbReference type="UniPathway" id="UPA00906">
    <property type="reaction ID" value="UER00898"/>
</dbReference>
<evidence type="ECO:0000313" key="21">
    <source>
        <dbReference type="EMBL" id="CCC53908.1"/>
    </source>
</evidence>
<dbReference type="EMBL" id="HE573027">
    <property type="protein sequence ID" value="CCC53908.1"/>
    <property type="molecule type" value="Genomic_DNA"/>
</dbReference>
<evidence type="ECO:0000256" key="11">
    <source>
        <dbReference type="ARBA" id="ARBA00022917"/>
    </source>
</evidence>
<evidence type="ECO:0000256" key="8">
    <source>
        <dbReference type="ARBA" id="ARBA00022679"/>
    </source>
</evidence>
<dbReference type="GO" id="GO:0001514">
    <property type="term" value="P:selenocysteine incorporation"/>
    <property type="evidence" value="ECO:0007669"/>
    <property type="project" value="TreeGrafter"/>
</dbReference>
<dbReference type="PIRSF" id="PIRSF017689">
    <property type="entry name" value="SepSecS"/>
    <property type="match status" value="1"/>
</dbReference>
<keyword evidence="9 17" id="KW-0694">RNA-binding</keyword>
<dbReference type="SUPFAM" id="SSF53383">
    <property type="entry name" value="PLP-dependent transferases"/>
    <property type="match status" value="1"/>
</dbReference>
<evidence type="ECO:0000256" key="15">
    <source>
        <dbReference type="ARBA" id="ARBA00032693"/>
    </source>
</evidence>
<evidence type="ECO:0000256" key="3">
    <source>
        <dbReference type="ARBA" id="ARBA00004822"/>
    </source>
</evidence>
<comment type="subcellular location">
    <subcellularLocation>
        <location evidence="17">Cytoplasm</location>
    </subcellularLocation>
</comment>
<feature type="binding site" evidence="18">
    <location>
        <position position="30"/>
    </location>
    <ligand>
        <name>pyridoxal 5'-phosphate</name>
        <dbReference type="ChEBI" id="CHEBI:597326"/>
    </ligand>
</feature>
<dbReference type="AlphaFoldDB" id="G0U8I2"/>
<evidence type="ECO:0000256" key="14">
    <source>
        <dbReference type="ARBA" id="ARBA00032048"/>
    </source>
</evidence>
<evidence type="ECO:0000256" key="1">
    <source>
        <dbReference type="ARBA" id="ARBA00001933"/>
    </source>
</evidence>
<dbReference type="InterPro" id="IPR019872">
    <property type="entry name" value="Sec-tRNA_Se_transferase"/>
</dbReference>
<comment type="function">
    <text evidence="2 17">Converts O-phosphoseryl-tRNA(Sec) to selenocysteinyl-tRNA(Sec) required for selenoprotein biosynthesis.</text>
</comment>
<dbReference type="GO" id="GO:0000049">
    <property type="term" value="F:tRNA binding"/>
    <property type="evidence" value="ECO:0007669"/>
    <property type="project" value="UniProtKB-UniRule"/>
</dbReference>
<keyword evidence="17" id="KW-0963">Cytoplasm</keyword>
<evidence type="ECO:0000256" key="10">
    <source>
        <dbReference type="ARBA" id="ARBA00022898"/>
    </source>
</evidence>
<organism evidence="21">
    <name type="scientific">Trypanosoma vivax (strain Y486)</name>
    <dbReference type="NCBI Taxonomy" id="1055687"/>
    <lineage>
        <taxon>Eukaryota</taxon>
        <taxon>Discoba</taxon>
        <taxon>Euglenozoa</taxon>
        <taxon>Kinetoplastea</taxon>
        <taxon>Metakinetoplastina</taxon>
        <taxon>Trypanosomatida</taxon>
        <taxon>Trypanosomatidae</taxon>
        <taxon>Trypanosoma</taxon>
        <taxon>Duttonella</taxon>
    </lineage>
</organism>
<evidence type="ECO:0000256" key="5">
    <source>
        <dbReference type="ARBA" id="ARBA00012464"/>
    </source>
</evidence>
<evidence type="ECO:0000256" key="7">
    <source>
        <dbReference type="ARBA" id="ARBA00022555"/>
    </source>
</evidence>
<keyword evidence="10 17" id="KW-0663">Pyridoxal phosphate</keyword>
<evidence type="ECO:0000256" key="20">
    <source>
        <dbReference type="SAM" id="MobiDB-lite"/>
    </source>
</evidence>
<evidence type="ECO:0000256" key="12">
    <source>
        <dbReference type="ARBA" id="ARBA00023266"/>
    </source>
</evidence>
<dbReference type="InterPro" id="IPR015422">
    <property type="entry name" value="PyrdxlP-dep_Trfase_small"/>
</dbReference>
<protein>
    <recommendedName>
        <fullName evidence="6 17">O-phosphoseryl-tRNA(Sec) selenium transferase</fullName>
        <ecNumber evidence="5 17">2.9.1.2</ecNumber>
    </recommendedName>
    <alternativeName>
        <fullName evidence="13 17">Selenocysteine synthase</fullName>
    </alternativeName>
    <alternativeName>
        <fullName evidence="14 17">Selenocysteinyl-tRNA(Sec) synthase</fullName>
    </alternativeName>
    <alternativeName>
        <fullName evidence="15 17">Sep-tRNA:Sec-tRNA synthase</fullName>
    </alternativeName>
</protein>
<dbReference type="PANTHER" id="PTHR12944:SF2">
    <property type="entry name" value="O-PHOSPHOSERYL-TRNA(SEC) SELENIUM TRANSFERASE"/>
    <property type="match status" value="1"/>
</dbReference>
<evidence type="ECO:0000256" key="16">
    <source>
        <dbReference type="ARBA" id="ARBA00048808"/>
    </source>
</evidence>
<accession>G0U8I2</accession>
<feature type="binding site" evidence="18">
    <location>
        <position position="52"/>
    </location>
    <ligand>
        <name>substrate</name>
    </ligand>
</feature>
<name>G0U8I2_TRYVY</name>
<dbReference type="PANTHER" id="PTHR12944">
    <property type="entry name" value="SOLUBLE LIVER ANTIGEN/LIVER PANCREAS ANTIGEN"/>
    <property type="match status" value="1"/>
</dbReference>
<gene>
    <name evidence="21" type="ORF">TVY486_1113920</name>
</gene>
<feature type="modified residue" description="N6-(pyridoxal phosphate)lysine" evidence="19">
    <location>
        <position position="317"/>
    </location>
</feature>
<comment type="catalytic activity">
    <reaction evidence="16 17">
        <text>O-phospho-L-seryl-tRNA(Sec) + selenophosphate + H2O = L-selenocysteinyl-tRNA(Sec) + 2 phosphate</text>
        <dbReference type="Rhea" id="RHEA:25041"/>
        <dbReference type="Rhea" id="RHEA-COMP:9743"/>
        <dbReference type="Rhea" id="RHEA-COMP:9947"/>
        <dbReference type="ChEBI" id="CHEBI:15377"/>
        <dbReference type="ChEBI" id="CHEBI:16144"/>
        <dbReference type="ChEBI" id="CHEBI:43474"/>
        <dbReference type="ChEBI" id="CHEBI:78551"/>
        <dbReference type="ChEBI" id="CHEBI:78573"/>
        <dbReference type="EC" id="2.9.1.2"/>
    </reaction>
</comment>
<keyword evidence="7 17" id="KW-0820">tRNA-binding</keyword>
<evidence type="ECO:0000256" key="13">
    <source>
        <dbReference type="ARBA" id="ARBA00030669"/>
    </source>
</evidence>
<dbReference type="InterPro" id="IPR015421">
    <property type="entry name" value="PyrdxlP-dep_Trfase_major"/>
</dbReference>
<evidence type="ECO:0000256" key="9">
    <source>
        <dbReference type="ARBA" id="ARBA00022884"/>
    </source>
</evidence>
<dbReference type="InterPro" id="IPR015424">
    <property type="entry name" value="PyrdxlP-dep_Trfase"/>
</dbReference>
<keyword evidence="8 17" id="KW-0808">Transferase</keyword>
<comment type="similarity">
    <text evidence="4 17">Belongs to the SepSecS family.</text>
</comment>
<dbReference type="Gene3D" id="3.90.1150.10">
    <property type="entry name" value="Aspartate Aminotransferase, domain 1"/>
    <property type="match status" value="1"/>
</dbReference>
<dbReference type="InterPro" id="IPR008829">
    <property type="entry name" value="SepSecS/SepCysS"/>
</dbReference>
<dbReference type="GO" id="GO:0098621">
    <property type="term" value="F:O-phosphoseryl-tRNA(Sec) selenium transferase activity"/>
    <property type="evidence" value="ECO:0007669"/>
    <property type="project" value="UniProtKB-EC"/>
</dbReference>
<dbReference type="Gene3D" id="3.40.640.10">
    <property type="entry name" value="Type I PLP-dependent aspartate aminotransferase-like (Major domain)"/>
    <property type="match status" value="1"/>
</dbReference>
<proteinExistence type="inferred from homology"/>
<reference evidence="21" key="1">
    <citation type="journal article" date="2012" name="Proc. Natl. Acad. Sci. U.S.A.">
        <title>Antigenic diversity is generated by distinct evolutionary mechanisms in African trypanosome species.</title>
        <authorList>
            <person name="Jackson A.P."/>
            <person name="Berry A."/>
            <person name="Aslett M."/>
            <person name="Allison H.C."/>
            <person name="Burton P."/>
            <person name="Vavrova-Anderson J."/>
            <person name="Brown R."/>
            <person name="Browne H."/>
            <person name="Corton N."/>
            <person name="Hauser H."/>
            <person name="Gamble J."/>
            <person name="Gilderthorp R."/>
            <person name="Marcello L."/>
            <person name="McQuillan J."/>
            <person name="Otto T.D."/>
            <person name="Quail M.A."/>
            <person name="Sanders M.J."/>
            <person name="van Tonder A."/>
            <person name="Ginger M.L."/>
            <person name="Field M.C."/>
            <person name="Barry J.D."/>
            <person name="Hertz-Fowler C."/>
            <person name="Berriman M."/>
        </authorList>
    </citation>
    <scope>NUCLEOTIDE SEQUENCE</scope>
    <source>
        <strain evidence="21">Y486</strain>
    </source>
</reference>
<feature type="binding site" evidence="18">
    <location>
        <position position="345"/>
    </location>
    <ligand>
        <name>substrate</name>
    </ligand>
</feature>
<feature type="site" description="May act as a substrate filter by repelling compounds with a negatively charged alpha-carboxylate" evidence="19">
    <location>
        <position position="29"/>
    </location>
</feature>
<evidence type="ECO:0000256" key="4">
    <source>
        <dbReference type="ARBA" id="ARBA00007037"/>
    </source>
</evidence>
<feature type="binding site" evidence="18">
    <location>
        <position position="304"/>
    </location>
    <ligand>
        <name>tRNA</name>
        <dbReference type="ChEBI" id="CHEBI:17843"/>
    </ligand>
</feature>
<evidence type="ECO:0000256" key="17">
    <source>
        <dbReference type="PIRNR" id="PIRNR017689"/>
    </source>
</evidence>
<dbReference type="Pfam" id="PF05889">
    <property type="entry name" value="SepSecS"/>
    <property type="match status" value="2"/>
</dbReference>